<evidence type="ECO:0000256" key="6">
    <source>
        <dbReference type="ARBA" id="ARBA00022801"/>
    </source>
</evidence>
<keyword evidence="7" id="KW-0067">ATP-binding</keyword>
<evidence type="ECO:0000256" key="9">
    <source>
        <dbReference type="ARBA" id="ARBA00023136"/>
    </source>
</evidence>
<dbReference type="GO" id="GO:0005886">
    <property type="term" value="C:plasma membrane"/>
    <property type="evidence" value="ECO:0007669"/>
    <property type="project" value="UniProtKB-SubCell"/>
</dbReference>
<dbReference type="GO" id="GO:0016787">
    <property type="term" value="F:hydrolase activity"/>
    <property type="evidence" value="ECO:0007669"/>
    <property type="project" value="UniProtKB-KW"/>
</dbReference>
<gene>
    <name evidence="11" type="primary">eccB</name>
    <name evidence="11" type="ORF">CQY22_001660</name>
</gene>
<keyword evidence="9" id="KW-0472">Membrane</keyword>
<dbReference type="STRING" id="85968.GCA_900073015_01515"/>
<organism evidence="11 12">
    <name type="scientific">Mycolicibacterium brumae</name>
    <dbReference type="NCBI Taxonomy" id="85968"/>
    <lineage>
        <taxon>Bacteria</taxon>
        <taxon>Bacillati</taxon>
        <taxon>Actinomycetota</taxon>
        <taxon>Actinomycetes</taxon>
        <taxon>Mycobacteriales</taxon>
        <taxon>Mycobacteriaceae</taxon>
        <taxon>Mycolicibacterium</taxon>
    </lineage>
</organism>
<evidence type="ECO:0000256" key="10">
    <source>
        <dbReference type="SAM" id="MobiDB-lite"/>
    </source>
</evidence>
<dbReference type="OrthoDB" id="3847604at2"/>
<evidence type="ECO:0000256" key="4">
    <source>
        <dbReference type="ARBA" id="ARBA00022692"/>
    </source>
</evidence>
<proteinExistence type="inferred from homology"/>
<keyword evidence="12" id="KW-1185">Reference proteome</keyword>
<protein>
    <submittedName>
        <fullName evidence="11">Type VII secretion protein EccB</fullName>
    </submittedName>
</protein>
<comment type="caution">
    <text evidence="11">The sequence shown here is derived from an EMBL/GenBank/DDBJ whole genome shotgun (WGS) entry which is preliminary data.</text>
</comment>
<evidence type="ECO:0000256" key="5">
    <source>
        <dbReference type="ARBA" id="ARBA00022741"/>
    </source>
</evidence>
<evidence type="ECO:0000256" key="7">
    <source>
        <dbReference type="ARBA" id="ARBA00022840"/>
    </source>
</evidence>
<dbReference type="Gene3D" id="2.40.50.910">
    <property type="entry name" value="Type VII secretion system EccB, repeat 3 domain"/>
    <property type="match status" value="1"/>
</dbReference>
<dbReference type="GO" id="GO:0005576">
    <property type="term" value="C:extracellular region"/>
    <property type="evidence" value="ECO:0007669"/>
    <property type="project" value="TreeGrafter"/>
</dbReference>
<feature type="region of interest" description="Disordered" evidence="10">
    <location>
        <begin position="332"/>
        <end position="351"/>
    </location>
</feature>
<keyword evidence="4" id="KW-0812">Transmembrane</keyword>
<dbReference type="RefSeq" id="WP_090588165.1">
    <property type="nucleotide sequence ID" value="NZ_CP104302.1"/>
</dbReference>
<dbReference type="PANTHER" id="PTHR40765:SF2">
    <property type="entry name" value="ESX-2 SECRETION SYSTEM ATPASE ECCB2"/>
    <property type="match status" value="1"/>
</dbReference>
<dbReference type="Proteomes" id="UP000230551">
    <property type="component" value="Unassembled WGS sequence"/>
</dbReference>
<keyword evidence="3" id="KW-1003">Cell membrane</keyword>
<dbReference type="InterPro" id="IPR007795">
    <property type="entry name" value="T7SS_EccB"/>
</dbReference>
<keyword evidence="6" id="KW-0378">Hydrolase</keyword>
<dbReference type="AlphaFoldDB" id="A0A2G5PH91"/>
<dbReference type="GO" id="GO:0005524">
    <property type="term" value="F:ATP binding"/>
    <property type="evidence" value="ECO:0007669"/>
    <property type="project" value="UniProtKB-KW"/>
</dbReference>
<dbReference type="EMBL" id="PDCN02000001">
    <property type="protein sequence ID" value="PIB77676.1"/>
    <property type="molecule type" value="Genomic_DNA"/>
</dbReference>
<evidence type="ECO:0000313" key="12">
    <source>
        <dbReference type="Proteomes" id="UP000230551"/>
    </source>
</evidence>
<dbReference type="Pfam" id="PF05108">
    <property type="entry name" value="T7SS_ESX1_EccB"/>
    <property type="match status" value="1"/>
</dbReference>
<evidence type="ECO:0000256" key="1">
    <source>
        <dbReference type="ARBA" id="ARBA00004162"/>
    </source>
</evidence>
<evidence type="ECO:0000256" key="2">
    <source>
        <dbReference type="ARBA" id="ARBA00008149"/>
    </source>
</evidence>
<dbReference type="Gene3D" id="3.30.2390.20">
    <property type="entry name" value="Type VII secretion system EccB, repeat 1 domain"/>
    <property type="match status" value="1"/>
</dbReference>
<evidence type="ECO:0000313" key="11">
    <source>
        <dbReference type="EMBL" id="PIB77676.1"/>
    </source>
</evidence>
<reference evidence="11 12" key="1">
    <citation type="journal article" date="2017" name="Infect. Genet. Evol.">
        <title>The new phylogeny of the genus Mycobacterium: The old and the news.</title>
        <authorList>
            <person name="Tortoli E."/>
            <person name="Fedrizzi T."/>
            <person name="Meehan C.J."/>
            <person name="Trovato A."/>
            <person name="Grottola A."/>
            <person name="Giacobazzi E."/>
            <person name="Serpini G.F."/>
            <person name="Tagliazucchi S."/>
            <person name="Fabio A."/>
            <person name="Bettua C."/>
            <person name="Bertorelli R."/>
            <person name="Frascaro F."/>
            <person name="De Sanctis V."/>
            <person name="Pecorari M."/>
            <person name="Jousson O."/>
            <person name="Segata N."/>
            <person name="Cirillo D.M."/>
        </authorList>
    </citation>
    <scope>NUCLEOTIDE SEQUENCE [LARGE SCALE GENOMIC DNA]</scope>
    <source>
        <strain evidence="11 12">CIP1034565</strain>
    </source>
</reference>
<keyword evidence="5" id="KW-0547">Nucleotide-binding</keyword>
<dbReference type="NCBIfam" id="TIGR03919">
    <property type="entry name" value="T7SS_EccB"/>
    <property type="match status" value="1"/>
</dbReference>
<keyword evidence="8" id="KW-1133">Transmembrane helix</keyword>
<dbReference type="PANTHER" id="PTHR40765">
    <property type="entry name" value="ESX-2 SECRETION SYSTEM ATPASE ECCB2"/>
    <property type="match status" value="1"/>
</dbReference>
<comment type="similarity">
    <text evidence="2">Belongs to the EccB family.</text>
</comment>
<evidence type="ECO:0000256" key="3">
    <source>
        <dbReference type="ARBA" id="ARBA00022475"/>
    </source>
</evidence>
<evidence type="ECO:0000256" key="8">
    <source>
        <dbReference type="ARBA" id="ARBA00022989"/>
    </source>
</evidence>
<dbReference type="InterPro" id="IPR044857">
    <property type="entry name" value="T7SS_EccB_R1"/>
</dbReference>
<accession>A0A2G5PH91</accession>
<comment type="subcellular location">
    <subcellularLocation>
        <location evidence="1">Cell membrane</location>
        <topology evidence="1">Single-pass membrane protein</topology>
    </subcellularLocation>
</comment>
<dbReference type="InterPro" id="IPR042485">
    <property type="entry name" value="T7SS_EccB_R3"/>
</dbReference>
<name>A0A2G5PH91_9MYCO</name>
<sequence>MSAPTHPFLRRRAIAALRYGDPDRRDAGPTVTTALIAGAVAAGLLVAGAVALPRLKTPATLGDAAIVMVADTGALYVRLEDTVHPVLNLSSARLLTGSTSPPRKVAAAALATADRGPTLGIPGAPDDPGRPLLADAVTWTVCDDGATTVLITAEPPDPPTGADAALVAGPSGRRYLLADGRRFQIADPLITRALGVEGLAPQSVSAALLTLLPDGPPLAVPVIPDAGNPGPDALGDARVGQVLRAPNAGADQHYLVLAGGVQRIGELAADLVRLAGGRTEIRDVDPATVAEVPTVGVLSLSDLPDTLGEVRGAGSGALCADWNPQASAVRFTPEAPTPAGRRPVTLPTADDAGPALDRVLVPPGRSVYVRDRGTTALIDDTGVRYPLDADAVAALSLVDQPTPAPPGLLAALPAGPALSRSAAAQPAIG</sequence>